<keyword evidence="2" id="KW-1185">Reference proteome</keyword>
<dbReference type="STRING" id="413882.AAW51_2144"/>
<sequence>MIGGWFVVNTDWARRRTPATQLHVLPLADLREHQPNARCWCHPVQDEDEFNVVVHTSLDGREAFESGERKPS</sequence>
<name>A0A0G3BQN8_9BURK</name>
<proteinExistence type="predicted"/>
<gene>
    <name evidence="1" type="ORF">AAW51_2144</name>
</gene>
<dbReference type="RefSeq" id="WP_053013472.1">
    <property type="nucleotide sequence ID" value="NZ_CP011371.1"/>
</dbReference>
<evidence type="ECO:0000313" key="1">
    <source>
        <dbReference type="EMBL" id="AKJ28835.1"/>
    </source>
</evidence>
<organism evidence="1 2">
    <name type="scientific">Caldimonas brevitalea</name>
    <dbReference type="NCBI Taxonomy" id="413882"/>
    <lineage>
        <taxon>Bacteria</taxon>
        <taxon>Pseudomonadati</taxon>
        <taxon>Pseudomonadota</taxon>
        <taxon>Betaproteobacteria</taxon>
        <taxon>Burkholderiales</taxon>
        <taxon>Sphaerotilaceae</taxon>
        <taxon>Caldimonas</taxon>
    </lineage>
</organism>
<dbReference type="AlphaFoldDB" id="A0A0G3BQN8"/>
<evidence type="ECO:0000313" key="2">
    <source>
        <dbReference type="Proteomes" id="UP000035352"/>
    </source>
</evidence>
<dbReference type="EMBL" id="CP011371">
    <property type="protein sequence ID" value="AKJ28835.1"/>
    <property type="molecule type" value="Genomic_DNA"/>
</dbReference>
<accession>A0A0G3BQN8</accession>
<protein>
    <submittedName>
        <fullName evidence="1">Uncharacterized protein</fullName>
    </submittedName>
</protein>
<dbReference type="KEGG" id="pbh:AAW51_2144"/>
<dbReference type="Proteomes" id="UP000035352">
    <property type="component" value="Chromosome"/>
</dbReference>
<reference evidence="1 2" key="1">
    <citation type="submission" date="2015-05" db="EMBL/GenBank/DDBJ databases">
        <authorList>
            <person name="Tang B."/>
            <person name="Yu Y."/>
        </authorList>
    </citation>
    <scope>NUCLEOTIDE SEQUENCE [LARGE SCALE GENOMIC DNA]</scope>
    <source>
        <strain evidence="1 2">DSM 7029</strain>
    </source>
</reference>